<dbReference type="STRING" id="1072389.K1WSE3"/>
<feature type="compositionally biased region" description="Polar residues" evidence="1">
    <location>
        <begin position="147"/>
        <end position="163"/>
    </location>
</feature>
<dbReference type="OrthoDB" id="10265994at2759"/>
<dbReference type="Proteomes" id="UP000006753">
    <property type="component" value="Unassembled WGS sequence"/>
</dbReference>
<feature type="compositionally biased region" description="Low complexity" evidence="1">
    <location>
        <begin position="111"/>
        <end position="121"/>
    </location>
</feature>
<dbReference type="CDD" id="cd20393">
    <property type="entry name" value="Tudor_SGF29_rpt1"/>
    <property type="match status" value="1"/>
</dbReference>
<dbReference type="PROSITE" id="PS51518">
    <property type="entry name" value="SGF29_C"/>
    <property type="match status" value="1"/>
</dbReference>
<dbReference type="AlphaFoldDB" id="K1WSE3"/>
<dbReference type="GeneID" id="18762463"/>
<reference evidence="3 4" key="1">
    <citation type="journal article" date="2012" name="BMC Genomics">
        <title>Sequencing the genome of Marssonina brunnea reveals fungus-poplar co-evolution.</title>
        <authorList>
            <person name="Zhu S."/>
            <person name="Cao Y.-Z."/>
            <person name="Jiang C."/>
            <person name="Tan B.-Y."/>
            <person name="Wang Z."/>
            <person name="Feng S."/>
            <person name="Zhang L."/>
            <person name="Su X.-H."/>
            <person name="Brejova B."/>
            <person name="Vinar T."/>
            <person name="Xu M."/>
            <person name="Wang M.-X."/>
            <person name="Zhang S.-G."/>
            <person name="Huang M.-R."/>
            <person name="Wu R."/>
            <person name="Zhou Y."/>
        </authorList>
    </citation>
    <scope>NUCLEOTIDE SEQUENCE [LARGE SCALE GENOMIC DNA]</scope>
    <source>
        <strain evidence="3 4">MB_m1</strain>
    </source>
</reference>
<protein>
    <submittedName>
        <fullName evidence="3">SAGA-associated factor 29</fullName>
    </submittedName>
</protein>
<dbReference type="eggNOG" id="KOG3038">
    <property type="taxonomic scope" value="Eukaryota"/>
</dbReference>
<dbReference type="PANTHER" id="PTHR21539">
    <property type="entry name" value="SAGA-ASSOCIATED FACTOR 29"/>
    <property type="match status" value="1"/>
</dbReference>
<gene>
    <name evidence="3" type="ORF">MBM_06528</name>
</gene>
<dbReference type="InterPro" id="IPR047288">
    <property type="entry name" value="Tudor_SGF29_rpt1"/>
</dbReference>
<feature type="domain" description="SGF29 C-terminal" evidence="2">
    <location>
        <begin position="171"/>
        <end position="305"/>
    </location>
</feature>
<sequence length="305" mass="34041">MSQRSRNRKDREPSLDVSMMEELRAHVSVIRENERKVIATWEKILALERRIKQNEGTGSSHSATDLADLEAYYRELVKINEEQTALANENRERITVLMTLVKRKEEETPQSSARNASSRSSGLELDGPSDSPVPSPAENRARKMGGSRTSSQPPRSNTDGASETNERVVKPKIVYSLKEEVAFKRKVPGGKPEDQDWIQGEVVRVIGDGKSRRYEVKDIDPEAAASVNPFYKSSASQMVPIPPEGATLGTYEVGKQVLALYPQATTFYRAEVKSTIDGGARVLVLFDEEDVEKPVARRFVLDHKG</sequence>
<dbReference type="OMA" id="AFEWEAL"/>
<dbReference type="InterPro" id="IPR037802">
    <property type="entry name" value="SGF29"/>
</dbReference>
<organism evidence="3 4">
    <name type="scientific">Marssonina brunnea f. sp. multigermtubi (strain MB_m1)</name>
    <name type="common">Marssonina leaf spot fungus</name>
    <dbReference type="NCBI Taxonomy" id="1072389"/>
    <lineage>
        <taxon>Eukaryota</taxon>
        <taxon>Fungi</taxon>
        <taxon>Dikarya</taxon>
        <taxon>Ascomycota</taxon>
        <taxon>Pezizomycotina</taxon>
        <taxon>Leotiomycetes</taxon>
        <taxon>Helotiales</taxon>
        <taxon>Drepanopezizaceae</taxon>
        <taxon>Drepanopeziza</taxon>
    </lineage>
</organism>
<dbReference type="EMBL" id="JH921442">
    <property type="protein sequence ID" value="EKD15312.1"/>
    <property type="molecule type" value="Genomic_DNA"/>
</dbReference>
<evidence type="ECO:0000313" key="3">
    <source>
        <dbReference type="EMBL" id="EKD15312.1"/>
    </source>
</evidence>
<name>K1WSE3_MARBU</name>
<dbReference type="Pfam" id="PF07039">
    <property type="entry name" value="SGF29_Tudor"/>
    <property type="match status" value="1"/>
</dbReference>
<dbReference type="PANTHER" id="PTHR21539:SF0">
    <property type="entry name" value="SAGA-ASSOCIATED FACTOR 29"/>
    <property type="match status" value="1"/>
</dbReference>
<accession>K1WSE3</accession>
<dbReference type="InterPro" id="IPR010750">
    <property type="entry name" value="SGF29_tudor-like_dom"/>
</dbReference>
<evidence type="ECO:0000313" key="4">
    <source>
        <dbReference type="Proteomes" id="UP000006753"/>
    </source>
</evidence>
<proteinExistence type="predicted"/>
<evidence type="ECO:0000256" key="1">
    <source>
        <dbReference type="SAM" id="MobiDB-lite"/>
    </source>
</evidence>
<dbReference type="KEGG" id="mbe:MBM_06528"/>
<dbReference type="GO" id="GO:0000124">
    <property type="term" value="C:SAGA complex"/>
    <property type="evidence" value="ECO:0007669"/>
    <property type="project" value="InterPro"/>
</dbReference>
<feature type="region of interest" description="Disordered" evidence="1">
    <location>
        <begin position="102"/>
        <end position="167"/>
    </location>
</feature>
<dbReference type="InParanoid" id="K1WSE3"/>
<dbReference type="HOGENOM" id="CLU_023535_1_0_1"/>
<evidence type="ECO:0000259" key="2">
    <source>
        <dbReference type="PROSITE" id="PS51518"/>
    </source>
</evidence>
<dbReference type="Gene3D" id="2.30.30.140">
    <property type="match status" value="2"/>
</dbReference>
<keyword evidence="4" id="KW-1185">Reference proteome</keyword>